<organism evidence="2 3">
    <name type="scientific">Penicillium coprophilum</name>
    <dbReference type="NCBI Taxonomy" id="36646"/>
    <lineage>
        <taxon>Eukaryota</taxon>
        <taxon>Fungi</taxon>
        <taxon>Dikarya</taxon>
        <taxon>Ascomycota</taxon>
        <taxon>Pezizomycotina</taxon>
        <taxon>Eurotiomycetes</taxon>
        <taxon>Eurotiomycetidae</taxon>
        <taxon>Eurotiales</taxon>
        <taxon>Aspergillaceae</taxon>
        <taxon>Penicillium</taxon>
    </lineage>
</organism>
<evidence type="ECO:0000259" key="1">
    <source>
        <dbReference type="PROSITE" id="PS51462"/>
    </source>
</evidence>
<dbReference type="InterPro" id="IPR000086">
    <property type="entry name" value="NUDIX_hydrolase_dom"/>
</dbReference>
<dbReference type="Proteomes" id="UP000191500">
    <property type="component" value="Unassembled WGS sequence"/>
</dbReference>
<proteinExistence type="predicted"/>
<evidence type="ECO:0000313" key="3">
    <source>
        <dbReference type="Proteomes" id="UP000191500"/>
    </source>
</evidence>
<protein>
    <recommendedName>
        <fullName evidence="1">Nudix hydrolase domain-containing protein</fullName>
    </recommendedName>
</protein>
<accession>A0A1V6V5H0</accession>
<feature type="domain" description="Nudix hydrolase" evidence="1">
    <location>
        <begin position="20"/>
        <end position="155"/>
    </location>
</feature>
<dbReference type="EMBL" id="MDDG01000001">
    <property type="protein sequence ID" value="OQE45917.1"/>
    <property type="molecule type" value="Genomic_DNA"/>
</dbReference>
<keyword evidence="3" id="KW-1185">Reference proteome</keyword>
<dbReference type="SUPFAM" id="SSF55811">
    <property type="entry name" value="Nudix"/>
    <property type="match status" value="1"/>
</dbReference>
<evidence type="ECO:0000313" key="2">
    <source>
        <dbReference type="EMBL" id="OQE45917.1"/>
    </source>
</evidence>
<dbReference type="AlphaFoldDB" id="A0A1V6V5H0"/>
<sequence>MEPLTPAGVNIITHLAPDKRYRISVAVFRCRRIGGYAVLLLRKADQGPTHDWWDLPSGPALETDVAMIDAVGRIVFEKSGLGLRSYHKLQEVESTVAGSGSETITNLNLLVIDTSSDEVVIGDEFSRYDWVEEKRYHSLDIPDAMKEVVRQGFAFYRSTL</sequence>
<dbReference type="STRING" id="36646.A0A1V6V5H0"/>
<dbReference type="PROSITE" id="PS51462">
    <property type="entry name" value="NUDIX"/>
    <property type="match status" value="1"/>
</dbReference>
<name>A0A1V6V5H0_9EURO</name>
<reference evidence="3" key="1">
    <citation type="journal article" date="2017" name="Nat. Microbiol.">
        <title>Global analysis of biosynthetic gene clusters reveals vast potential of secondary metabolite production in Penicillium species.</title>
        <authorList>
            <person name="Nielsen J.C."/>
            <person name="Grijseels S."/>
            <person name="Prigent S."/>
            <person name="Ji B."/>
            <person name="Dainat J."/>
            <person name="Nielsen K.F."/>
            <person name="Frisvad J.C."/>
            <person name="Workman M."/>
            <person name="Nielsen J."/>
        </authorList>
    </citation>
    <scope>NUCLEOTIDE SEQUENCE [LARGE SCALE GENOMIC DNA]</scope>
    <source>
        <strain evidence="3">IBT 31321</strain>
    </source>
</reference>
<dbReference type="InterPro" id="IPR015797">
    <property type="entry name" value="NUDIX_hydrolase-like_dom_sf"/>
</dbReference>
<comment type="caution">
    <text evidence="2">The sequence shown here is derived from an EMBL/GenBank/DDBJ whole genome shotgun (WGS) entry which is preliminary data.</text>
</comment>
<gene>
    <name evidence="2" type="ORF">PENCOP_c001G03068</name>
</gene>
<dbReference type="Gene3D" id="3.90.79.10">
    <property type="entry name" value="Nucleoside Triphosphate Pyrophosphohydrolase"/>
    <property type="match status" value="1"/>
</dbReference>